<evidence type="ECO:0000256" key="2">
    <source>
        <dbReference type="ARBA" id="ARBA00022676"/>
    </source>
</evidence>
<dbReference type="InterPro" id="IPR041058">
    <property type="entry name" value="FucT_N"/>
</dbReference>
<feature type="domain" description="Alpha-(1,3)-fucosyltransferase FucT N-terminal" evidence="5">
    <location>
        <begin position="20"/>
        <end position="98"/>
    </location>
</feature>
<accession>A0ABS7N3E3</accession>
<proteinExistence type="inferred from homology"/>
<dbReference type="Pfam" id="PF18025">
    <property type="entry name" value="FucT_N"/>
    <property type="match status" value="1"/>
</dbReference>
<keyword evidence="2" id="KW-0328">Glycosyltransferase</keyword>
<dbReference type="InterPro" id="IPR001503">
    <property type="entry name" value="Glyco_trans_10"/>
</dbReference>
<comment type="caution">
    <text evidence="6">The sequence shown here is derived from an EMBL/GenBank/DDBJ whole genome shotgun (WGS) entry which is preliminary data.</text>
</comment>
<dbReference type="InterPro" id="IPR055270">
    <property type="entry name" value="Glyco_tran_10_C"/>
</dbReference>
<dbReference type="PANTHER" id="PTHR11929">
    <property type="entry name" value="ALPHA- 1,3 -FUCOSYLTRANSFERASE"/>
    <property type="match status" value="1"/>
</dbReference>
<evidence type="ECO:0008006" key="8">
    <source>
        <dbReference type="Google" id="ProtNLM"/>
    </source>
</evidence>
<evidence type="ECO:0000256" key="3">
    <source>
        <dbReference type="ARBA" id="ARBA00022679"/>
    </source>
</evidence>
<gene>
    <name evidence="6" type="ORF">KUV23_07690</name>
</gene>
<dbReference type="SUPFAM" id="SSF53756">
    <property type="entry name" value="UDP-Glycosyltransferase/glycogen phosphorylase"/>
    <property type="match status" value="1"/>
</dbReference>
<organism evidence="6 7">
    <name type="scientific">Algoriphagus marincola</name>
    <dbReference type="NCBI Taxonomy" id="264027"/>
    <lineage>
        <taxon>Bacteria</taxon>
        <taxon>Pseudomonadati</taxon>
        <taxon>Bacteroidota</taxon>
        <taxon>Cytophagia</taxon>
        <taxon>Cytophagales</taxon>
        <taxon>Cyclobacteriaceae</taxon>
        <taxon>Algoriphagus</taxon>
    </lineage>
</organism>
<protein>
    <recommendedName>
        <fullName evidence="8">Glycosyltransferase family 10 (Fucosyltransferase) C-term</fullName>
    </recommendedName>
</protein>
<dbReference type="RefSeq" id="WP_222583675.1">
    <property type="nucleotide sequence ID" value="NZ_JAHVHP010000001.1"/>
</dbReference>
<evidence type="ECO:0000313" key="6">
    <source>
        <dbReference type="EMBL" id="MBY5950850.1"/>
    </source>
</evidence>
<comment type="similarity">
    <text evidence="1">Belongs to the glycosyltransferase 10 family.</text>
</comment>
<dbReference type="PANTHER" id="PTHR11929:SF194">
    <property type="entry name" value="ALPHA-(1,3)-FUCOSYLTRANSFERASE 10"/>
    <property type="match status" value="1"/>
</dbReference>
<dbReference type="Proteomes" id="UP000766609">
    <property type="component" value="Unassembled WGS sequence"/>
</dbReference>
<sequence>MKVIKIKFLFRRKALKEWYSEIFCGILSSRYKVIIDEDKPDFVFHEAHLIDVIPFSGVRIAFSSENVRTDFNISDYGIGFDHIKFQDRYIRFPLYLFYSGSVKAAELRPESILALDVQNLVNRKFCNFLVSNGTASDFRSQFFLMLCQYREVDSGGNYLNSIGYQVKDKSTWQNEYKFSLCFENSTTSGYLTEKLIQAYASNTIPIYWGDPDAFGSLHEGKGGINPEAVIWVDPLNPEIALARIKELDSTPGLYLDMLKKPLFIDNDHILFFENSLKDFLFSIFDQDKEAAYRRGFGQVRLRVENRNIARSSIIKSFLNYFKKRIKF</sequence>
<keyword evidence="3" id="KW-0808">Transferase</keyword>
<dbReference type="Pfam" id="PF00852">
    <property type="entry name" value="Glyco_transf_10"/>
    <property type="match status" value="1"/>
</dbReference>
<keyword evidence="7" id="KW-1185">Reference proteome</keyword>
<feature type="domain" description="Fucosyltransferase C-terminal" evidence="4">
    <location>
        <begin position="124"/>
        <end position="235"/>
    </location>
</feature>
<evidence type="ECO:0000259" key="4">
    <source>
        <dbReference type="Pfam" id="PF00852"/>
    </source>
</evidence>
<evidence type="ECO:0000313" key="7">
    <source>
        <dbReference type="Proteomes" id="UP000766609"/>
    </source>
</evidence>
<dbReference type="EMBL" id="JAHVHP010000001">
    <property type="protein sequence ID" value="MBY5950850.1"/>
    <property type="molecule type" value="Genomic_DNA"/>
</dbReference>
<evidence type="ECO:0000259" key="5">
    <source>
        <dbReference type="Pfam" id="PF18025"/>
    </source>
</evidence>
<reference evidence="6 7" key="1">
    <citation type="submission" date="2021-06" db="EMBL/GenBank/DDBJ databases">
        <title>44 bacteria genomes isolated from Dapeng, Shenzhen.</title>
        <authorList>
            <person name="Zheng W."/>
            <person name="Yu S."/>
            <person name="Huang Y."/>
        </authorList>
    </citation>
    <scope>NUCLEOTIDE SEQUENCE [LARGE SCALE GENOMIC DNA]</scope>
    <source>
        <strain evidence="6 7">DP5N14-6</strain>
    </source>
</reference>
<evidence type="ECO:0000256" key="1">
    <source>
        <dbReference type="ARBA" id="ARBA00008919"/>
    </source>
</evidence>
<name>A0ABS7N3E3_9BACT</name>
<dbReference type="InterPro" id="IPR038577">
    <property type="entry name" value="GT10-like_C_sf"/>
</dbReference>
<dbReference type="Gene3D" id="3.40.50.11660">
    <property type="entry name" value="Glycosyl transferase family 10, C-terminal domain"/>
    <property type="match status" value="1"/>
</dbReference>